<dbReference type="Proteomes" id="UP000675881">
    <property type="component" value="Chromosome 3"/>
</dbReference>
<reference evidence="4" key="1">
    <citation type="submission" date="2021-02" db="EMBL/GenBank/DDBJ databases">
        <authorList>
            <person name="Bekaert M."/>
        </authorList>
    </citation>
    <scope>NUCLEOTIDE SEQUENCE</scope>
    <source>
        <strain evidence="4">IoA-00</strain>
    </source>
</reference>
<dbReference type="InterPro" id="IPR004156">
    <property type="entry name" value="OATP"/>
</dbReference>
<keyword evidence="5" id="KW-1185">Reference proteome</keyword>
<dbReference type="GO" id="GO:0016323">
    <property type="term" value="C:basolateral plasma membrane"/>
    <property type="evidence" value="ECO:0007669"/>
    <property type="project" value="TreeGrafter"/>
</dbReference>
<dbReference type="GO" id="GO:0015347">
    <property type="term" value="F:sodium-independent organic anion transmembrane transporter activity"/>
    <property type="evidence" value="ECO:0007669"/>
    <property type="project" value="TreeGrafter"/>
</dbReference>
<dbReference type="Gene3D" id="1.20.1250.20">
    <property type="entry name" value="MFS general substrate transporter like domains"/>
    <property type="match status" value="1"/>
</dbReference>
<dbReference type="Pfam" id="PF03137">
    <property type="entry name" value="OATP"/>
    <property type="match status" value="1"/>
</dbReference>
<evidence type="ECO:0000313" key="4">
    <source>
        <dbReference type="EMBL" id="CAF2886084.1"/>
    </source>
</evidence>
<protein>
    <submittedName>
        <fullName evidence="4">SLCO3A</fullName>
    </submittedName>
</protein>
<dbReference type="GO" id="GO:0043252">
    <property type="term" value="P:sodium-independent organic anion transport"/>
    <property type="evidence" value="ECO:0007669"/>
    <property type="project" value="TreeGrafter"/>
</dbReference>
<dbReference type="SUPFAM" id="SSF103473">
    <property type="entry name" value="MFS general substrate transporter"/>
    <property type="match status" value="1"/>
</dbReference>
<evidence type="ECO:0000313" key="5">
    <source>
        <dbReference type="Proteomes" id="UP000675881"/>
    </source>
</evidence>
<evidence type="ECO:0000256" key="3">
    <source>
        <dbReference type="SAM" id="Phobius"/>
    </source>
</evidence>
<dbReference type="InterPro" id="IPR036259">
    <property type="entry name" value="MFS_trans_sf"/>
</dbReference>
<evidence type="ECO:0000256" key="2">
    <source>
        <dbReference type="SAM" id="MobiDB-lite"/>
    </source>
</evidence>
<feature type="transmembrane region" description="Helical" evidence="3">
    <location>
        <begin position="37"/>
        <end position="57"/>
    </location>
</feature>
<dbReference type="OrthoDB" id="6376174at2759"/>
<feature type="region of interest" description="Disordered" evidence="2">
    <location>
        <begin position="338"/>
        <end position="375"/>
    </location>
</feature>
<proteinExistence type="predicted"/>
<dbReference type="PANTHER" id="PTHR11388">
    <property type="entry name" value="ORGANIC ANION TRANSPORTER"/>
    <property type="match status" value="1"/>
</dbReference>
<dbReference type="PANTHER" id="PTHR11388:SF142">
    <property type="entry name" value="SOLUTE CARRIER ORGANIC ANION TRANSPORTER FAMILY MEMBER 5A1"/>
    <property type="match status" value="1"/>
</dbReference>
<gene>
    <name evidence="4" type="ORF">LSAA_7823</name>
</gene>
<feature type="transmembrane region" description="Helical" evidence="3">
    <location>
        <begin position="104"/>
        <end position="126"/>
    </location>
</feature>
<keyword evidence="3" id="KW-0812">Transmembrane</keyword>
<keyword evidence="1" id="KW-1015">Disulfide bond</keyword>
<dbReference type="AlphaFoldDB" id="A0A7R8CPG1"/>
<feature type="transmembrane region" description="Helical" evidence="3">
    <location>
        <begin position="244"/>
        <end position="268"/>
    </location>
</feature>
<sequence>MKKKELHEMQDELEDLRDCGLGACRPSCMQSLSSIKVFVFLLSVLVTLQQALSSGYLNSVITTIEKRYEIPSSITGIIASMYDIGNVITVIFVSYLGSRRRIPVWIGMGVLVMGIGSITFSLPHFLSDSHSIKSDINGSSTDNICRGPRIIPHKSAEDLLIEKLPALGNIKSLAEGLPNPPLAPHNNQYNRKGNCIEEANESAALPIFIFMLSQLLLGCGGSPLFTLGTTYIDNHVKREIPPQCTLVLCIPCVRLDLCAASYLGHIYFHSMWTRVHPIFSSLTLDSTDRHWVGMWWGGFLICGVLMILISIPFFFFPKELKKEKVKVYIDDKYHHAKDPSIRPKHHSEQKSIKIEDDNYGKDIKDIPRSTLETSH</sequence>
<feature type="transmembrane region" description="Helical" evidence="3">
    <location>
        <begin position="207"/>
        <end position="232"/>
    </location>
</feature>
<keyword evidence="3" id="KW-1133">Transmembrane helix</keyword>
<evidence type="ECO:0000256" key="1">
    <source>
        <dbReference type="ARBA" id="ARBA00023157"/>
    </source>
</evidence>
<keyword evidence="3" id="KW-0472">Membrane</keyword>
<accession>A0A7R8CPG1</accession>
<dbReference type="EMBL" id="HG994582">
    <property type="protein sequence ID" value="CAF2886084.1"/>
    <property type="molecule type" value="Genomic_DNA"/>
</dbReference>
<feature type="transmembrane region" description="Helical" evidence="3">
    <location>
        <begin position="77"/>
        <end position="97"/>
    </location>
</feature>
<name>A0A7R8CPG1_LEPSM</name>
<feature type="compositionally biased region" description="Basic and acidic residues" evidence="2">
    <location>
        <begin position="338"/>
        <end position="367"/>
    </location>
</feature>
<organism evidence="4 5">
    <name type="scientific">Lepeophtheirus salmonis</name>
    <name type="common">Salmon louse</name>
    <name type="synonym">Caligus salmonis</name>
    <dbReference type="NCBI Taxonomy" id="72036"/>
    <lineage>
        <taxon>Eukaryota</taxon>
        <taxon>Metazoa</taxon>
        <taxon>Ecdysozoa</taxon>
        <taxon>Arthropoda</taxon>
        <taxon>Crustacea</taxon>
        <taxon>Multicrustacea</taxon>
        <taxon>Hexanauplia</taxon>
        <taxon>Copepoda</taxon>
        <taxon>Siphonostomatoida</taxon>
        <taxon>Caligidae</taxon>
        <taxon>Lepeophtheirus</taxon>
    </lineage>
</organism>
<feature type="transmembrane region" description="Helical" evidence="3">
    <location>
        <begin position="294"/>
        <end position="316"/>
    </location>
</feature>